<evidence type="ECO:0000259" key="6">
    <source>
        <dbReference type="PROSITE" id="PS51669"/>
    </source>
</evidence>
<dbReference type="PROSITE" id="PS00490">
    <property type="entry name" value="MOLYBDOPTERIN_PROK_2"/>
    <property type="match status" value="1"/>
</dbReference>
<dbReference type="EC" id="1.7.99.4" evidence="7"/>
<dbReference type="Pfam" id="PF01568">
    <property type="entry name" value="Molydop_binding"/>
    <property type="match status" value="1"/>
</dbReference>
<dbReference type="RefSeq" id="WP_006638704.1">
    <property type="nucleotide sequence ID" value="NZ_BORD01000009.1"/>
</dbReference>
<dbReference type="Gene3D" id="2.20.25.90">
    <property type="entry name" value="ADC-like domains"/>
    <property type="match status" value="1"/>
</dbReference>
<accession>A0ABN5AL89</accession>
<evidence type="ECO:0000256" key="1">
    <source>
        <dbReference type="ARBA" id="ARBA00001942"/>
    </source>
</evidence>
<reference evidence="7 8" key="1">
    <citation type="submission" date="2017-06" db="EMBL/GenBank/DDBJ databases">
        <title>Genome sequence of Bacillus sonorensis strain SRCM101395.</title>
        <authorList>
            <person name="Cho S.H."/>
        </authorList>
    </citation>
    <scope>NUCLEOTIDE SEQUENCE [LARGE SCALE GENOMIC DNA]</scope>
    <source>
        <strain evidence="7 8">SRCM101395</strain>
    </source>
</reference>
<dbReference type="InterPro" id="IPR006963">
    <property type="entry name" value="Mopterin_OxRdtase_4Fe-4S_dom"/>
</dbReference>
<keyword evidence="8" id="KW-1185">Reference proteome</keyword>
<dbReference type="GeneID" id="92851526"/>
<gene>
    <name evidence="7" type="primary">nasA</name>
    <name evidence="7" type="ORF">S101395_04534</name>
</gene>
<dbReference type="Proteomes" id="UP000196877">
    <property type="component" value="Chromosome"/>
</dbReference>
<dbReference type="SUPFAM" id="SSF50692">
    <property type="entry name" value="ADC-like"/>
    <property type="match status" value="1"/>
</dbReference>
<dbReference type="SUPFAM" id="SSF53706">
    <property type="entry name" value="Formate dehydrogenase/DMSO reductase, domains 1-3"/>
    <property type="match status" value="1"/>
</dbReference>
<dbReference type="CDD" id="cd00508">
    <property type="entry name" value="MopB_CT_Fdh-Nap-like"/>
    <property type="match status" value="1"/>
</dbReference>
<keyword evidence="7" id="KW-0560">Oxidoreductase</keyword>
<sequence>MTELLLKYFRTKQKEVQSEKTYDTQCPFCSMQCKMQLIEQTVVTRKKYIAVGKENPTTKGRLCMKGMNAHQHALHQERITHPLLKKNGEFVRVSWEEALQFIKEQVVSIQQEDGHDAVGVYGSASITNEEAYLLGKFARVALKTRHIDYNGRLCMSAAATAANQTFGMDRGFTNALSEVPHARVIMLAGSNIAECQPTIMPYFEEAKENGAYIIVIDPRETATARIADLHLKVKPGTDAALANDMLKIIIEEGLIDESFIKQRTSGFEEIERYVTTLSLEEISGRTGVPIEQIRKAAVKFAREETGMLFTARGVEQQTDGTAAVRNLLNILISVGKIGKFACGYGAITGQGNGQGAREHGQKADQLPGYRSIENEEDRAYIADVWGISAEELPRKGVSAYEMIKKVHEGEITGLFLMCSNPVVSNPNANFVKAALKKLKFFAVIDLFISETARLADVILPASSYLEDEGTMTNVEGRVMLREASKPCPGEVRHDWKIICDIAGALGKGRFFSYESAEEIFNELRKASRGGIADYSGITYERLKKEGGILWPCPEQGHPGTARLFEAEFAHPDKKADMCVVPNEPAVKKDRPTEEYPLYLTTGRVMPHYLTGVQTRKSAALAARHFESFMEIHPKTAATYKIEDRVLVKIESKRGSIVVRSKWTEAIRPDTVFVPMHWGDSQNVNRLVAEDLDPTCQMPGFKVCSVRISPFYDKNVNKLS</sequence>
<comment type="cofactor">
    <cofactor evidence="1">
        <name>Mo-bis(molybdopterin guanine dinucleotide)</name>
        <dbReference type="ChEBI" id="CHEBI:60539"/>
    </cofactor>
</comment>
<dbReference type="CDD" id="cd02754">
    <property type="entry name" value="MopB_Nitrate-R-NapA-like"/>
    <property type="match status" value="1"/>
</dbReference>
<dbReference type="Pfam" id="PF04879">
    <property type="entry name" value="Molybdop_Fe4S4"/>
    <property type="match status" value="1"/>
</dbReference>
<dbReference type="InterPro" id="IPR006656">
    <property type="entry name" value="Mopterin_OxRdtase"/>
</dbReference>
<dbReference type="PANTHER" id="PTHR43105">
    <property type="entry name" value="RESPIRATORY NITRATE REDUCTASE"/>
    <property type="match status" value="1"/>
</dbReference>
<evidence type="ECO:0000256" key="5">
    <source>
        <dbReference type="ARBA" id="ARBA00023014"/>
    </source>
</evidence>
<dbReference type="PROSITE" id="PS51669">
    <property type="entry name" value="4FE4S_MOW_BIS_MGD"/>
    <property type="match status" value="1"/>
</dbReference>
<dbReference type="NCBIfam" id="NF047855">
    <property type="entry name" value="AssmNtatRedNasC"/>
    <property type="match status" value="1"/>
</dbReference>
<dbReference type="Gene3D" id="2.40.40.20">
    <property type="match status" value="1"/>
</dbReference>
<keyword evidence="4" id="KW-0408">Iron</keyword>
<dbReference type="SMART" id="SM00926">
    <property type="entry name" value="Molybdop_Fe4S4"/>
    <property type="match status" value="1"/>
</dbReference>
<evidence type="ECO:0000313" key="8">
    <source>
        <dbReference type="Proteomes" id="UP000196877"/>
    </source>
</evidence>
<dbReference type="InterPro" id="IPR006657">
    <property type="entry name" value="MoPterin_dinucl-bd_dom"/>
</dbReference>
<keyword evidence="2" id="KW-0004">4Fe-4S</keyword>
<dbReference type="EMBL" id="CP021920">
    <property type="protein sequence ID" value="ASB91022.1"/>
    <property type="molecule type" value="Genomic_DNA"/>
</dbReference>
<dbReference type="GO" id="GO:0016491">
    <property type="term" value="F:oxidoreductase activity"/>
    <property type="evidence" value="ECO:0007669"/>
    <property type="project" value="UniProtKB-KW"/>
</dbReference>
<keyword evidence="5" id="KW-0411">Iron-sulfur</keyword>
<dbReference type="Gene3D" id="3.40.50.740">
    <property type="match status" value="1"/>
</dbReference>
<dbReference type="InterPro" id="IPR006655">
    <property type="entry name" value="Mopterin_OxRdtase_prok_CS"/>
</dbReference>
<keyword evidence="3" id="KW-0479">Metal-binding</keyword>
<name>A0ABN5AL89_9BACI</name>
<dbReference type="InterPro" id="IPR050123">
    <property type="entry name" value="Prok_molybdopt-oxidoreductase"/>
</dbReference>
<feature type="domain" description="4Fe-4S Mo/W bis-MGD-type" evidence="6">
    <location>
        <begin position="19"/>
        <end position="77"/>
    </location>
</feature>
<dbReference type="InterPro" id="IPR009010">
    <property type="entry name" value="Asp_de-COase-like_dom_sf"/>
</dbReference>
<protein>
    <submittedName>
        <fullName evidence="7">Nitrate reductase</fullName>
        <ecNumber evidence="7">1.7.99.4</ecNumber>
    </submittedName>
</protein>
<evidence type="ECO:0000256" key="3">
    <source>
        <dbReference type="ARBA" id="ARBA00022723"/>
    </source>
</evidence>
<evidence type="ECO:0000256" key="2">
    <source>
        <dbReference type="ARBA" id="ARBA00022485"/>
    </source>
</evidence>
<proteinExistence type="predicted"/>
<dbReference type="PANTHER" id="PTHR43105:SF10">
    <property type="entry name" value="NADH-QUINONE OXIDOREDUCTASE SUBUNIT G"/>
    <property type="match status" value="1"/>
</dbReference>
<dbReference type="Gene3D" id="3.40.228.10">
    <property type="entry name" value="Dimethylsulfoxide Reductase, domain 2"/>
    <property type="match status" value="1"/>
</dbReference>
<evidence type="ECO:0000256" key="4">
    <source>
        <dbReference type="ARBA" id="ARBA00023004"/>
    </source>
</evidence>
<evidence type="ECO:0000313" key="7">
    <source>
        <dbReference type="EMBL" id="ASB91022.1"/>
    </source>
</evidence>
<organism evidence="7 8">
    <name type="scientific">Bacillus sonorensis</name>
    <dbReference type="NCBI Taxonomy" id="119858"/>
    <lineage>
        <taxon>Bacteria</taxon>
        <taxon>Bacillati</taxon>
        <taxon>Bacillota</taxon>
        <taxon>Bacilli</taxon>
        <taxon>Bacillales</taxon>
        <taxon>Bacillaceae</taxon>
        <taxon>Bacillus</taxon>
    </lineage>
</organism>
<dbReference type="Pfam" id="PF00384">
    <property type="entry name" value="Molybdopterin"/>
    <property type="match status" value="1"/>
</dbReference>